<keyword evidence="4" id="KW-1185">Reference proteome</keyword>
<sequence length="85" mass="9625">MIWWIVTGVVVIAVVVLVLVVLPVLRRLPGLRRAAMKIRQRAVDTQELQNSVSALQERLAQVSAHVEATRDRAAEIRNPRPDRRP</sequence>
<keyword evidence="1" id="KW-0175">Coiled coil</keyword>
<proteinExistence type="predicted"/>
<organism evidence="3 4">
    <name type="scientific">Rugosimonospora acidiphila</name>
    <dbReference type="NCBI Taxonomy" id="556531"/>
    <lineage>
        <taxon>Bacteria</taxon>
        <taxon>Bacillati</taxon>
        <taxon>Actinomycetota</taxon>
        <taxon>Actinomycetes</taxon>
        <taxon>Micromonosporales</taxon>
        <taxon>Micromonosporaceae</taxon>
        <taxon>Rugosimonospora</taxon>
    </lineage>
</organism>
<keyword evidence="2" id="KW-0812">Transmembrane</keyword>
<dbReference type="Proteomes" id="UP001501570">
    <property type="component" value="Unassembled WGS sequence"/>
</dbReference>
<keyword evidence="2" id="KW-0472">Membrane</keyword>
<evidence type="ECO:0000313" key="4">
    <source>
        <dbReference type="Proteomes" id="UP001501570"/>
    </source>
</evidence>
<gene>
    <name evidence="3" type="ORF">GCM10023322_14820</name>
</gene>
<evidence type="ECO:0000313" key="3">
    <source>
        <dbReference type="EMBL" id="GAA5181064.1"/>
    </source>
</evidence>
<comment type="caution">
    <text evidence="3">The sequence shown here is derived from an EMBL/GenBank/DDBJ whole genome shotgun (WGS) entry which is preliminary data.</text>
</comment>
<accession>A0ABP9RMZ6</accession>
<protein>
    <submittedName>
        <fullName evidence="3">Uncharacterized protein</fullName>
    </submittedName>
</protein>
<evidence type="ECO:0000256" key="1">
    <source>
        <dbReference type="SAM" id="Coils"/>
    </source>
</evidence>
<feature type="transmembrane region" description="Helical" evidence="2">
    <location>
        <begin position="6"/>
        <end position="25"/>
    </location>
</feature>
<dbReference type="EMBL" id="BAABJQ010000003">
    <property type="protein sequence ID" value="GAA5181064.1"/>
    <property type="molecule type" value="Genomic_DNA"/>
</dbReference>
<dbReference type="RefSeq" id="WP_345627301.1">
    <property type="nucleotide sequence ID" value="NZ_BAABJQ010000003.1"/>
</dbReference>
<evidence type="ECO:0000256" key="2">
    <source>
        <dbReference type="SAM" id="Phobius"/>
    </source>
</evidence>
<keyword evidence="2" id="KW-1133">Transmembrane helix</keyword>
<reference evidence="4" key="1">
    <citation type="journal article" date="2019" name="Int. J. Syst. Evol. Microbiol.">
        <title>The Global Catalogue of Microorganisms (GCM) 10K type strain sequencing project: providing services to taxonomists for standard genome sequencing and annotation.</title>
        <authorList>
            <consortium name="The Broad Institute Genomics Platform"/>
            <consortium name="The Broad Institute Genome Sequencing Center for Infectious Disease"/>
            <person name="Wu L."/>
            <person name="Ma J."/>
        </authorList>
    </citation>
    <scope>NUCLEOTIDE SEQUENCE [LARGE SCALE GENOMIC DNA]</scope>
    <source>
        <strain evidence="4">JCM 18304</strain>
    </source>
</reference>
<feature type="coiled-coil region" evidence="1">
    <location>
        <begin position="45"/>
        <end position="72"/>
    </location>
</feature>
<name>A0ABP9RMZ6_9ACTN</name>